<evidence type="ECO:0000256" key="1">
    <source>
        <dbReference type="SAM" id="MobiDB-lite"/>
    </source>
</evidence>
<sequence>MGATSNTVKRLGGRRVAPALGEGRGQRSVGPLRVAGGDHDTGAGAAQHPDRLHAEAGATAGDDGGPAGQVDPLDDVLGRGGRAEPRVDGLLWCTHGDGLASAWML</sequence>
<evidence type="ECO:0000313" key="2">
    <source>
        <dbReference type="EMBL" id="GAA3742461.1"/>
    </source>
</evidence>
<name>A0ABP7FKY0_9ACTN</name>
<evidence type="ECO:0000313" key="3">
    <source>
        <dbReference type="Proteomes" id="UP001499884"/>
    </source>
</evidence>
<proteinExistence type="predicted"/>
<protein>
    <submittedName>
        <fullName evidence="2">Uncharacterized protein</fullName>
    </submittedName>
</protein>
<dbReference type="Proteomes" id="UP001499884">
    <property type="component" value="Unassembled WGS sequence"/>
</dbReference>
<comment type="caution">
    <text evidence="2">The sequence shown here is derived from an EMBL/GenBank/DDBJ whole genome shotgun (WGS) entry which is preliminary data.</text>
</comment>
<organism evidence="2 3">
    <name type="scientific">Streptomyces tremellae</name>
    <dbReference type="NCBI Taxonomy" id="1124239"/>
    <lineage>
        <taxon>Bacteria</taxon>
        <taxon>Bacillati</taxon>
        <taxon>Actinomycetota</taxon>
        <taxon>Actinomycetes</taxon>
        <taxon>Kitasatosporales</taxon>
        <taxon>Streptomycetaceae</taxon>
        <taxon>Streptomyces</taxon>
    </lineage>
</organism>
<keyword evidence="3" id="KW-1185">Reference proteome</keyword>
<feature type="region of interest" description="Disordered" evidence="1">
    <location>
        <begin position="1"/>
        <end position="83"/>
    </location>
</feature>
<reference evidence="3" key="1">
    <citation type="journal article" date="2019" name="Int. J. Syst. Evol. Microbiol.">
        <title>The Global Catalogue of Microorganisms (GCM) 10K type strain sequencing project: providing services to taxonomists for standard genome sequencing and annotation.</title>
        <authorList>
            <consortium name="The Broad Institute Genomics Platform"/>
            <consortium name="The Broad Institute Genome Sequencing Center for Infectious Disease"/>
            <person name="Wu L."/>
            <person name="Ma J."/>
        </authorList>
    </citation>
    <scope>NUCLEOTIDE SEQUENCE [LARGE SCALE GENOMIC DNA]</scope>
    <source>
        <strain evidence="3">JCM 30846</strain>
    </source>
</reference>
<accession>A0ABP7FKY0</accession>
<gene>
    <name evidence="2" type="ORF">GCM10023082_44140</name>
</gene>
<dbReference type="EMBL" id="BAABEP010000034">
    <property type="protein sequence ID" value="GAA3742461.1"/>
    <property type="molecule type" value="Genomic_DNA"/>
</dbReference>